<keyword evidence="2" id="KW-1185">Reference proteome</keyword>
<dbReference type="Proteomes" id="UP000539075">
    <property type="component" value="Unassembled WGS sequence"/>
</dbReference>
<dbReference type="AlphaFoldDB" id="A0A7W8C0S2"/>
<name>A0A7W8C0S2_9BACT</name>
<comment type="caution">
    <text evidence="1">The sequence shown here is derived from an EMBL/GenBank/DDBJ whole genome shotgun (WGS) entry which is preliminary data.</text>
</comment>
<organism evidence="1 2">
    <name type="scientific">Desulfovibrio intestinalis</name>
    <dbReference type="NCBI Taxonomy" id="58621"/>
    <lineage>
        <taxon>Bacteria</taxon>
        <taxon>Pseudomonadati</taxon>
        <taxon>Thermodesulfobacteriota</taxon>
        <taxon>Desulfovibrionia</taxon>
        <taxon>Desulfovibrionales</taxon>
        <taxon>Desulfovibrionaceae</taxon>
        <taxon>Desulfovibrio</taxon>
    </lineage>
</organism>
<gene>
    <name evidence="1" type="ORF">HNQ38_001627</name>
</gene>
<evidence type="ECO:0000313" key="1">
    <source>
        <dbReference type="EMBL" id="MBB5143530.1"/>
    </source>
</evidence>
<evidence type="ECO:0000313" key="2">
    <source>
        <dbReference type="Proteomes" id="UP000539075"/>
    </source>
</evidence>
<accession>A0A7W8C0S2</accession>
<proteinExistence type="predicted"/>
<dbReference type="RefSeq" id="WP_183719108.1">
    <property type="nucleotide sequence ID" value="NZ_JACHGO010000004.1"/>
</dbReference>
<protein>
    <submittedName>
        <fullName evidence="1">Uncharacterized protein</fullName>
    </submittedName>
</protein>
<reference evidence="1 2" key="1">
    <citation type="submission" date="2020-08" db="EMBL/GenBank/DDBJ databases">
        <title>Genomic Encyclopedia of Type Strains, Phase IV (KMG-IV): sequencing the most valuable type-strain genomes for metagenomic binning, comparative biology and taxonomic classification.</title>
        <authorList>
            <person name="Goeker M."/>
        </authorList>
    </citation>
    <scope>NUCLEOTIDE SEQUENCE [LARGE SCALE GENOMIC DNA]</scope>
    <source>
        <strain evidence="1 2">DSM 11275</strain>
    </source>
</reference>
<dbReference type="EMBL" id="JACHGO010000004">
    <property type="protein sequence ID" value="MBB5143530.1"/>
    <property type="molecule type" value="Genomic_DNA"/>
</dbReference>
<sequence>MTHPWFYISLQHQAATAKPDTAYASRCGSILLIMALPMGARHATNTKRRPRYSHPGMLFLLYQREETFMLRVRFLPLDQDKRENSMQK</sequence>